<feature type="compositionally biased region" description="Low complexity" evidence="1">
    <location>
        <begin position="825"/>
        <end position="835"/>
    </location>
</feature>
<feature type="compositionally biased region" description="Basic and acidic residues" evidence="1">
    <location>
        <begin position="375"/>
        <end position="402"/>
    </location>
</feature>
<feature type="compositionally biased region" description="Low complexity" evidence="1">
    <location>
        <begin position="721"/>
        <end position="747"/>
    </location>
</feature>
<sequence length="936" mass="104541">MKALTRRARSKSPFQRRRKASELIEDVQELEAQQYEQNQRNRQQTYDYEPPPPFPSLDQGRQPYHGNEDETAAIEVVLDATSLLANGGSNKNKSNNNRNSRKEKNDKKKAQQQEKKQQQLQQKQQQNRRISTTRKQPIPAPLVPSDLPDLGTLSTASSADSPHKLSQENGIMSEQSKRQLFKEKYMDPTNPLESRRCLTFLNGPTTPASLLNKEPLRLPPSDTKSYASRSTSYNDHFSTPSTPPRKGGGSKAEPVVVLSPYNSASRRSRSQSRTGRTTGSAAGESSFQSSVPIETNIVSPPPTPAAAAATRASTLSPQLSRTISPQPTEAAVASPGGAPVMPKILRRFQQQQQPEANKNPTTPTSPTPSRFSFKKNKDNTIKEPLLKEEKKEDDNDMVKPPKELIISTKKSSPIDLLRSKSIFSEISATSSFHDGMGGTSVKDRPPNTEVGRMLRTIEGSLEAATSTGKQIDRLLVYKTLLEVSDTLEDDKERAAMQQELSALLDRSQDNPNHVKDLQNRLLRGAPLYSKPVKTVRITTPGETQDDDNVPERETKITIQEIEPAKHAMIGNRADGKGDNDDYEEDDESMQSYDSAVSRDTFNFLNELFSFNGFFGITTPTSPNKPRRSKRYNSHRGRAKQGEQGPGDDDDWTGFMEEHGLPTARQRRKVKPVSLLRTYSEETGFTDDSAFTSRFSRGTGMSQSYYTAGSQSQYTDGMTEASSQAQLQLQQQLQRQQSDSSNRSWWRQKNGKDPAPAEKTSNNSRNSMRQRMKQRQKNEKEPLDGDLDESEMNVPRSSSGKNKQKQHSQPLRSPQDVTQPRESRRSGIISPPSSRRGNSKTRKGNASPNLDDDQLSLSSIESNLYNDKYRVNGTKNNEDQWVTPGKKSTAFVAVAADKEVAPVRSLSRGRSGRSQKSSESRRRSKSFDGRPRTTLLM</sequence>
<feature type="compositionally biased region" description="Basic and acidic residues" evidence="1">
    <location>
        <begin position="915"/>
        <end position="930"/>
    </location>
</feature>
<feature type="region of interest" description="Disordered" evidence="1">
    <location>
        <begin position="1"/>
        <end position="406"/>
    </location>
</feature>
<name>A0A7S2Y7I9_9STRA</name>
<feature type="compositionally biased region" description="Low complexity" evidence="1">
    <location>
        <begin position="33"/>
        <end position="44"/>
    </location>
</feature>
<proteinExistence type="predicted"/>
<dbReference type="AlphaFoldDB" id="A0A7S2Y7I9"/>
<reference evidence="2" key="1">
    <citation type="submission" date="2021-01" db="EMBL/GenBank/DDBJ databases">
        <authorList>
            <person name="Corre E."/>
            <person name="Pelletier E."/>
            <person name="Niang G."/>
            <person name="Scheremetjew M."/>
            <person name="Finn R."/>
            <person name="Kale V."/>
            <person name="Holt S."/>
            <person name="Cochrane G."/>
            <person name="Meng A."/>
            <person name="Brown T."/>
            <person name="Cohen L."/>
        </authorList>
    </citation>
    <scope>NUCLEOTIDE SEQUENCE</scope>
    <source>
        <strain evidence="2">CCMP125</strain>
    </source>
</reference>
<feature type="compositionally biased region" description="Basic and acidic residues" evidence="1">
    <location>
        <begin position="175"/>
        <end position="186"/>
    </location>
</feature>
<protein>
    <submittedName>
        <fullName evidence="2">Uncharacterized protein</fullName>
    </submittedName>
</protein>
<feature type="compositionally biased region" description="Polar residues" evidence="1">
    <location>
        <begin position="222"/>
        <end position="240"/>
    </location>
</feature>
<feature type="region of interest" description="Disordered" evidence="1">
    <location>
        <begin position="898"/>
        <end position="936"/>
    </location>
</feature>
<feature type="compositionally biased region" description="Low complexity" evidence="1">
    <location>
        <begin position="271"/>
        <end position="281"/>
    </location>
</feature>
<feature type="compositionally biased region" description="Polar residues" evidence="1">
    <location>
        <begin position="318"/>
        <end position="327"/>
    </location>
</feature>
<evidence type="ECO:0000256" key="1">
    <source>
        <dbReference type="SAM" id="MobiDB-lite"/>
    </source>
</evidence>
<evidence type="ECO:0000313" key="2">
    <source>
        <dbReference type="EMBL" id="CAD9957557.1"/>
    </source>
</evidence>
<feature type="compositionally biased region" description="Low complexity" evidence="1">
    <location>
        <begin position="305"/>
        <end position="317"/>
    </location>
</feature>
<feature type="compositionally biased region" description="Basic residues" evidence="1">
    <location>
        <begin position="1"/>
        <end position="19"/>
    </location>
</feature>
<accession>A0A7S2Y7I9</accession>
<feature type="compositionally biased region" description="Basic and acidic residues" evidence="1">
    <location>
        <begin position="100"/>
        <end position="117"/>
    </location>
</feature>
<organism evidence="2">
    <name type="scientific">Entomoneis paludosa</name>
    <dbReference type="NCBI Taxonomy" id="265537"/>
    <lineage>
        <taxon>Eukaryota</taxon>
        <taxon>Sar</taxon>
        <taxon>Stramenopiles</taxon>
        <taxon>Ochrophyta</taxon>
        <taxon>Bacillariophyta</taxon>
        <taxon>Bacillariophyceae</taxon>
        <taxon>Bacillariophycidae</taxon>
        <taxon>Entomoneidaceae</taxon>
        <taxon>Entomoneis</taxon>
    </lineage>
</organism>
<feature type="compositionally biased region" description="Polar residues" evidence="1">
    <location>
        <begin position="283"/>
        <end position="298"/>
    </location>
</feature>
<feature type="compositionally biased region" description="Low complexity" evidence="1">
    <location>
        <begin position="89"/>
        <end position="98"/>
    </location>
</feature>
<feature type="compositionally biased region" description="Low complexity" evidence="1">
    <location>
        <begin position="360"/>
        <end position="369"/>
    </location>
</feature>
<feature type="region of interest" description="Disordered" evidence="1">
    <location>
        <begin position="616"/>
        <end position="670"/>
    </location>
</feature>
<feature type="region of interest" description="Disordered" evidence="1">
    <location>
        <begin position="715"/>
        <end position="856"/>
    </location>
</feature>
<feature type="compositionally biased region" description="Basic residues" evidence="1">
    <location>
        <begin position="624"/>
        <end position="638"/>
    </location>
</feature>
<feature type="compositionally biased region" description="Polar residues" evidence="1">
    <location>
        <begin position="794"/>
        <end position="817"/>
    </location>
</feature>
<feature type="compositionally biased region" description="Polar residues" evidence="1">
    <location>
        <begin position="348"/>
        <end position="359"/>
    </location>
</feature>
<feature type="compositionally biased region" description="Low complexity" evidence="1">
    <location>
        <begin position="903"/>
        <end position="914"/>
    </location>
</feature>
<feature type="region of interest" description="Disordered" evidence="1">
    <location>
        <begin position="569"/>
        <end position="591"/>
    </location>
</feature>
<dbReference type="EMBL" id="HBHT01012394">
    <property type="protein sequence ID" value="CAD9957557.1"/>
    <property type="molecule type" value="Transcribed_RNA"/>
</dbReference>
<gene>
    <name evidence="2" type="ORF">APAL1065_LOCUS8320</name>
</gene>